<dbReference type="InterPro" id="IPR033932">
    <property type="entry name" value="YtcJ-like"/>
</dbReference>
<evidence type="ECO:0000259" key="1">
    <source>
        <dbReference type="Pfam" id="PF07969"/>
    </source>
</evidence>
<dbReference type="Pfam" id="PF07969">
    <property type="entry name" value="Amidohydro_3"/>
    <property type="match status" value="1"/>
</dbReference>
<sequence length="593" mass="67150">MKSLTTTKEKIAYSVLFAFTLALFLSDDNLDFSDGDNILFHNGPIITMDQDHPNPEAVYIENGIIKSIGKYDLVSKNIRPSTLVIDLEGKTLMPGFIDSHTHPVISSFLYDMVDLSGFTHSTKEELWNHFNDKVSEHKPGDWILCKGFDQVLVPGLIPPDISFLDSIAPNNPVLIASQSLHSYWANSLAFQESGIKRSTPDPDKNSYYERDSSGKFTGYIAEQAAFEPFKNTILSSIGISKLKENSLMVMKEYAKSGYTSITSMGITTSDKKVIQLYQHISSKNSTFLNRLLALIGILPKRKHTVRNFVFVRYDAQHLLPSSITNGDDFFKIMGIKFWYDGSPYTGSMYLERPYLDNHFTNNVLHIPPGHSGAALLTKNQLSLHIKKYQTEDWQIAIHAQGDIAIREILDTFDSIPSSSEKDYRHRIEHCILIDNTSIERMSRLNIHPSFHINHLYYYGDALENQIIGTSRADRMLPIRSAAENSLRLTLHADQPMFPSNPFSLLHTAVNRKTKEGKTLGKENSISVYQGLKALTIHAAWQIKMDEKIGSIKEGKYADLIILDRNPLDSDKEDLRSIRVLDTYVHGNKINWSQ</sequence>
<dbReference type="EMBL" id="UINC01011880">
    <property type="protein sequence ID" value="SVA52160.1"/>
    <property type="molecule type" value="Genomic_DNA"/>
</dbReference>
<dbReference type="PANTHER" id="PTHR22642">
    <property type="entry name" value="IMIDAZOLONEPROPIONASE"/>
    <property type="match status" value="1"/>
</dbReference>
<dbReference type="InterPro" id="IPR013108">
    <property type="entry name" value="Amidohydro_3"/>
</dbReference>
<dbReference type="InterPro" id="IPR032466">
    <property type="entry name" value="Metal_Hydrolase"/>
</dbReference>
<dbReference type="PANTHER" id="PTHR22642:SF2">
    <property type="entry name" value="PROTEIN LONG AFTER FAR-RED 3"/>
    <property type="match status" value="1"/>
</dbReference>
<protein>
    <recommendedName>
        <fullName evidence="1">Amidohydrolase 3 domain-containing protein</fullName>
    </recommendedName>
</protein>
<dbReference type="AlphaFoldDB" id="A0A381WI28"/>
<accession>A0A381WI28</accession>
<dbReference type="Gene3D" id="3.20.20.140">
    <property type="entry name" value="Metal-dependent hydrolases"/>
    <property type="match status" value="1"/>
</dbReference>
<reference evidence="2" key="1">
    <citation type="submission" date="2018-05" db="EMBL/GenBank/DDBJ databases">
        <authorList>
            <person name="Lanie J.A."/>
            <person name="Ng W.-L."/>
            <person name="Kazmierczak K.M."/>
            <person name="Andrzejewski T.M."/>
            <person name="Davidsen T.M."/>
            <person name="Wayne K.J."/>
            <person name="Tettelin H."/>
            <person name="Glass J.I."/>
            <person name="Rusch D."/>
            <person name="Podicherti R."/>
            <person name="Tsui H.-C.T."/>
            <person name="Winkler M.E."/>
        </authorList>
    </citation>
    <scope>NUCLEOTIDE SEQUENCE</scope>
</reference>
<dbReference type="CDD" id="cd01300">
    <property type="entry name" value="YtcJ_like"/>
    <property type="match status" value="1"/>
</dbReference>
<organism evidence="2">
    <name type="scientific">marine metagenome</name>
    <dbReference type="NCBI Taxonomy" id="408172"/>
    <lineage>
        <taxon>unclassified sequences</taxon>
        <taxon>metagenomes</taxon>
        <taxon>ecological metagenomes</taxon>
    </lineage>
</organism>
<dbReference type="GO" id="GO:0016810">
    <property type="term" value="F:hydrolase activity, acting on carbon-nitrogen (but not peptide) bonds"/>
    <property type="evidence" value="ECO:0007669"/>
    <property type="project" value="InterPro"/>
</dbReference>
<name>A0A381WI28_9ZZZZ</name>
<feature type="domain" description="Amidohydrolase 3" evidence="1">
    <location>
        <begin position="84"/>
        <end position="587"/>
    </location>
</feature>
<dbReference type="Gene3D" id="2.30.40.10">
    <property type="entry name" value="Urease, subunit C, domain 1"/>
    <property type="match status" value="1"/>
</dbReference>
<evidence type="ECO:0000313" key="2">
    <source>
        <dbReference type="EMBL" id="SVA52160.1"/>
    </source>
</evidence>
<dbReference type="Gene3D" id="3.10.310.70">
    <property type="match status" value="1"/>
</dbReference>
<proteinExistence type="predicted"/>
<dbReference type="SUPFAM" id="SSF51338">
    <property type="entry name" value="Composite domain of metallo-dependent hydrolases"/>
    <property type="match status" value="1"/>
</dbReference>
<dbReference type="SUPFAM" id="SSF51556">
    <property type="entry name" value="Metallo-dependent hydrolases"/>
    <property type="match status" value="1"/>
</dbReference>
<dbReference type="InterPro" id="IPR011059">
    <property type="entry name" value="Metal-dep_hydrolase_composite"/>
</dbReference>
<gene>
    <name evidence="2" type="ORF">METZ01_LOCUS105014</name>
</gene>